<comment type="caution">
    <text evidence="1">The sequence shown here is derived from an EMBL/GenBank/DDBJ whole genome shotgun (WGS) entry which is preliminary data.</text>
</comment>
<gene>
    <name evidence="1" type="ORF">BSK71_20985</name>
</gene>
<dbReference type="AlphaFoldDB" id="A0A1V2QYC0"/>
<evidence type="ECO:0000313" key="1">
    <source>
        <dbReference type="EMBL" id="ONK01270.1"/>
    </source>
</evidence>
<reference evidence="2" key="1">
    <citation type="submission" date="2016-11" db="EMBL/GenBank/DDBJ databases">
        <authorList>
            <person name="Panda P."/>
            <person name="Visnovsky S."/>
            <person name="Pitman A."/>
        </authorList>
    </citation>
    <scope>NUCLEOTIDE SEQUENCE [LARGE SCALE GENOMIC DNA]</scope>
    <source>
        <strain evidence="2">ICMP 9972</strain>
    </source>
</reference>
<dbReference type="OrthoDB" id="6555354at2"/>
<name>A0A1V2QYC0_9GAMM</name>
<proteinExistence type="predicted"/>
<organism evidence="1 2">
    <name type="scientific">Pectobacterium actinidiae</name>
    <dbReference type="NCBI Taxonomy" id="1507808"/>
    <lineage>
        <taxon>Bacteria</taxon>
        <taxon>Pseudomonadati</taxon>
        <taxon>Pseudomonadota</taxon>
        <taxon>Gammaproteobacteria</taxon>
        <taxon>Enterobacterales</taxon>
        <taxon>Pectobacteriaceae</taxon>
        <taxon>Pectobacterium</taxon>
    </lineage>
</organism>
<accession>A0A1V2QYC0</accession>
<evidence type="ECO:0000313" key="2">
    <source>
        <dbReference type="Proteomes" id="UP000189286"/>
    </source>
</evidence>
<dbReference type="Proteomes" id="UP000189286">
    <property type="component" value="Unassembled WGS sequence"/>
</dbReference>
<dbReference type="EMBL" id="MPUJ01000028">
    <property type="protein sequence ID" value="ONK01270.1"/>
    <property type="molecule type" value="Genomic_DNA"/>
</dbReference>
<dbReference type="RefSeq" id="WP_052201306.1">
    <property type="nucleotide sequence ID" value="NZ_JRMH01000001.1"/>
</dbReference>
<sequence>MPQIQTNSKSEIMPKWITISEAIYISKQIYNSPITDSDIYRNALCGDIILSIYFQSPVIVRKVQKIEDKLKLKVINTTVEDKNEFISESFHFSSEYYSVCTEGKYICPNQQIIDTWLVGHEHSIVKILLAESLCK</sequence>
<protein>
    <submittedName>
        <fullName evidence="1">Uncharacterized protein</fullName>
    </submittedName>
</protein>